<reference evidence="2" key="2">
    <citation type="submission" date="2025-08" db="UniProtKB">
        <authorList>
            <consortium name="Ensembl"/>
        </authorList>
    </citation>
    <scope>IDENTIFICATION</scope>
</reference>
<dbReference type="AlphaFoldDB" id="A0A8C7S546"/>
<dbReference type="GeneTree" id="ENSGT00510000048896"/>
<evidence type="ECO:0008006" key="4">
    <source>
        <dbReference type="Google" id="ProtNLM"/>
    </source>
</evidence>
<protein>
    <recommendedName>
        <fullName evidence="4">Thymus, brain and testes associated</fullName>
    </recommendedName>
</protein>
<accession>A0A8C7S546</accession>
<reference evidence="2" key="3">
    <citation type="submission" date="2025-09" db="UniProtKB">
        <authorList>
            <consortium name="Ensembl"/>
        </authorList>
    </citation>
    <scope>IDENTIFICATION</scope>
</reference>
<feature type="region of interest" description="Disordered" evidence="1">
    <location>
        <begin position="1"/>
        <end position="24"/>
    </location>
</feature>
<name>A0A8C7S546_ONCMY</name>
<proteinExistence type="predicted"/>
<dbReference type="PANTHER" id="PTHR33772">
    <property type="entry name" value="THYMUS, BRAIN AND TESTES-ASSOCIATED"/>
    <property type="match status" value="1"/>
</dbReference>
<reference evidence="2" key="1">
    <citation type="submission" date="2020-07" db="EMBL/GenBank/DDBJ databases">
        <title>A long reads based de novo assembly of the rainbow trout Arlee double haploid line genome.</title>
        <authorList>
            <person name="Gao G."/>
            <person name="Palti Y."/>
        </authorList>
    </citation>
    <scope>NUCLEOTIDE SEQUENCE [LARGE SCALE GENOMIC DNA]</scope>
</reference>
<evidence type="ECO:0000256" key="1">
    <source>
        <dbReference type="SAM" id="MobiDB-lite"/>
    </source>
</evidence>
<evidence type="ECO:0000313" key="3">
    <source>
        <dbReference type="Proteomes" id="UP000694395"/>
    </source>
</evidence>
<keyword evidence="3" id="KW-1185">Reference proteome</keyword>
<dbReference type="Pfam" id="PF15256">
    <property type="entry name" value="SPATIAL"/>
    <property type="match status" value="1"/>
</dbReference>
<sequence length="237" mass="26644">MSVFNSPDPCGEKKISDRNTGHHEDNVMSYTADVSNMATRGSPRFGALSHHSFFSRHNPHPHRVTHIPGLNGIPVCMVNDDWYVTTSLFPHPLIKSQVFRTSSGAPFSLPAGHSVFGGRYSTGHRTGEFMKEAWKEELKDLSAKENEEEGLGLIRRKTQYSAKTGRIIPPSSQAYQRSHQAQTHRHPPAPALHQQELMVLELLCQILQTDSLSLVQQWLLLAGQRVRTQPETPKNYC</sequence>
<evidence type="ECO:0000313" key="2">
    <source>
        <dbReference type="Ensembl" id="ENSOMYP00000061378.2"/>
    </source>
</evidence>
<feature type="compositionally biased region" description="Basic and acidic residues" evidence="1">
    <location>
        <begin position="10"/>
        <end position="24"/>
    </location>
</feature>
<dbReference type="InterPro" id="IPR037394">
    <property type="entry name" value="TBATA-like"/>
</dbReference>
<dbReference type="Ensembl" id="ENSOMYT00000066824.2">
    <property type="protein sequence ID" value="ENSOMYP00000061378.2"/>
    <property type="gene ID" value="ENSOMYG00000028382.2"/>
</dbReference>
<dbReference type="PANTHER" id="PTHR33772:SF1">
    <property type="entry name" value="PROTEIN TBATA"/>
    <property type="match status" value="1"/>
</dbReference>
<dbReference type="Proteomes" id="UP000694395">
    <property type="component" value="Chromosome 20"/>
</dbReference>
<organism evidence="2 3">
    <name type="scientific">Oncorhynchus mykiss</name>
    <name type="common">Rainbow trout</name>
    <name type="synonym">Salmo gairdneri</name>
    <dbReference type="NCBI Taxonomy" id="8022"/>
    <lineage>
        <taxon>Eukaryota</taxon>
        <taxon>Metazoa</taxon>
        <taxon>Chordata</taxon>
        <taxon>Craniata</taxon>
        <taxon>Vertebrata</taxon>
        <taxon>Euteleostomi</taxon>
        <taxon>Actinopterygii</taxon>
        <taxon>Neopterygii</taxon>
        <taxon>Teleostei</taxon>
        <taxon>Protacanthopterygii</taxon>
        <taxon>Salmoniformes</taxon>
        <taxon>Salmonidae</taxon>
        <taxon>Salmoninae</taxon>
        <taxon>Oncorhynchus</taxon>
    </lineage>
</organism>